<feature type="non-terminal residue" evidence="4">
    <location>
        <position position="1"/>
    </location>
</feature>
<evidence type="ECO:0000313" key="4">
    <source>
        <dbReference type="EMBL" id="RTZ84965.1"/>
    </source>
</evidence>
<dbReference type="AlphaFoldDB" id="A0A432GN24"/>
<dbReference type="EMBL" id="QNZI01000129">
    <property type="protein sequence ID" value="RTZ84965.1"/>
    <property type="molecule type" value="Genomic_DNA"/>
</dbReference>
<evidence type="ECO:0000313" key="5">
    <source>
        <dbReference type="Proteomes" id="UP000287176"/>
    </source>
</evidence>
<protein>
    <recommendedName>
        <fullName evidence="3">Bacterial surface antigen (D15) domain-containing protein</fullName>
    </recommendedName>
</protein>
<reference evidence="4 5" key="1">
    <citation type="submission" date="2018-06" db="EMBL/GenBank/DDBJ databases">
        <title>Combined omics and stable isotope probing to characterize newly discovered Mariana Back-Arc vent microbial communities.</title>
        <authorList>
            <person name="Trembath-Reichert E."/>
            <person name="Huber J.A."/>
        </authorList>
    </citation>
    <scope>NUCLEOTIDE SEQUENCE [LARGE SCALE GENOMIC DNA]</scope>
    <source>
        <strain evidence="4">MAG 24</strain>
    </source>
</reference>
<dbReference type="InterPro" id="IPR000184">
    <property type="entry name" value="Bac_surfAg_D15"/>
</dbReference>
<feature type="domain" description="Bacterial surface antigen (D15)" evidence="3">
    <location>
        <begin position="2"/>
        <end position="37"/>
    </location>
</feature>
<gene>
    <name evidence="4" type="ORF">DSY94_04760</name>
</gene>
<accession>A0A432GN24</accession>
<evidence type="ECO:0000256" key="2">
    <source>
        <dbReference type="ARBA" id="ARBA00023136"/>
    </source>
</evidence>
<proteinExistence type="predicted"/>
<keyword evidence="2" id="KW-0472">Membrane</keyword>
<comment type="subcellular location">
    <subcellularLocation>
        <location evidence="1">Membrane</location>
    </subcellularLocation>
</comment>
<comment type="caution">
    <text evidence="4">The sequence shown here is derived from an EMBL/GenBank/DDBJ whole genome shotgun (WGS) entry which is preliminary data.</text>
</comment>
<dbReference type="Gene3D" id="2.40.160.50">
    <property type="entry name" value="membrane protein fhac: a member of the omp85/tpsb transporter family"/>
    <property type="match status" value="1"/>
</dbReference>
<dbReference type="GO" id="GO:0019867">
    <property type="term" value="C:outer membrane"/>
    <property type="evidence" value="ECO:0007669"/>
    <property type="project" value="InterPro"/>
</dbReference>
<name>A0A432GN24_9DELT</name>
<dbReference type="Pfam" id="PF01103">
    <property type="entry name" value="Omp85"/>
    <property type="match status" value="1"/>
</dbReference>
<evidence type="ECO:0000259" key="3">
    <source>
        <dbReference type="Pfam" id="PF01103"/>
    </source>
</evidence>
<dbReference type="Proteomes" id="UP000287176">
    <property type="component" value="Unassembled WGS sequence"/>
</dbReference>
<evidence type="ECO:0000256" key="1">
    <source>
        <dbReference type="ARBA" id="ARBA00004370"/>
    </source>
</evidence>
<sequence length="39" mass="4508">FGVRVITPMGVLRFEYGSKLDKRPDETPDRFEFTVSGLF</sequence>
<organism evidence="4 5">
    <name type="scientific">SAR324 cluster bacterium</name>
    <dbReference type="NCBI Taxonomy" id="2024889"/>
    <lineage>
        <taxon>Bacteria</taxon>
        <taxon>Deltaproteobacteria</taxon>
        <taxon>SAR324 cluster</taxon>
    </lineage>
</organism>